<feature type="transmembrane region" description="Helical" evidence="1">
    <location>
        <begin position="122"/>
        <end position="142"/>
    </location>
</feature>
<dbReference type="PIRSF" id="PIRSF021441">
    <property type="entry name" value="DUF1453"/>
    <property type="match status" value="1"/>
</dbReference>
<evidence type="ECO:0000256" key="1">
    <source>
        <dbReference type="SAM" id="Phobius"/>
    </source>
</evidence>
<dbReference type="RefSeq" id="WP_244712793.1">
    <property type="nucleotide sequence ID" value="NZ_CP095073.1"/>
</dbReference>
<protein>
    <submittedName>
        <fullName evidence="2">Cytochrome c biogenesis protein CcdC</fullName>
    </submittedName>
</protein>
<organism evidence="2 3">
    <name type="scientific">Halobacillus salinarum</name>
    <dbReference type="NCBI Taxonomy" id="2932257"/>
    <lineage>
        <taxon>Bacteria</taxon>
        <taxon>Bacillati</taxon>
        <taxon>Bacillota</taxon>
        <taxon>Bacilli</taxon>
        <taxon>Bacillales</taxon>
        <taxon>Bacillaceae</taxon>
        <taxon>Halobacillus</taxon>
    </lineage>
</organism>
<evidence type="ECO:0000313" key="3">
    <source>
        <dbReference type="Proteomes" id="UP000831787"/>
    </source>
</evidence>
<dbReference type="InterPro" id="IPR058247">
    <property type="entry name" value="DUF1453"/>
</dbReference>
<feature type="transmembrane region" description="Helical" evidence="1">
    <location>
        <begin position="96"/>
        <end position="116"/>
    </location>
</feature>
<proteinExistence type="predicted"/>
<sequence length="162" mass="18709">MGNNSFYFIVVLVAALVVWRRTRSMYRPIKGNGRRLLLPIFFFIPGLALISSPEVHLRLWEDLLAVTAGLLLSTPLIWTTEFEIREDRNIYAKKNMAFVFAFLGVFVIRIVMRSYFTSLDSQSVAALFMIVAISYIVPWRVISYMKFRKVYLSNTKRSIGLG</sequence>
<accession>A0ABY4EP71</accession>
<dbReference type="EMBL" id="CP095073">
    <property type="protein sequence ID" value="UOQ45886.1"/>
    <property type="molecule type" value="Genomic_DNA"/>
</dbReference>
<name>A0ABY4EP71_9BACI</name>
<feature type="transmembrane region" description="Helical" evidence="1">
    <location>
        <begin position="34"/>
        <end position="51"/>
    </location>
</feature>
<keyword evidence="1" id="KW-0812">Transmembrane</keyword>
<dbReference type="PANTHER" id="PTHR39164:SF1">
    <property type="entry name" value="PROTEIN CCDC"/>
    <property type="match status" value="1"/>
</dbReference>
<feature type="transmembrane region" description="Helical" evidence="1">
    <location>
        <begin position="63"/>
        <end position="84"/>
    </location>
</feature>
<dbReference type="Proteomes" id="UP000831787">
    <property type="component" value="Chromosome"/>
</dbReference>
<gene>
    <name evidence="2" type="ORF">MUN89_08170</name>
</gene>
<keyword evidence="1" id="KW-0472">Membrane</keyword>
<evidence type="ECO:0000313" key="2">
    <source>
        <dbReference type="EMBL" id="UOQ45886.1"/>
    </source>
</evidence>
<feature type="transmembrane region" description="Helical" evidence="1">
    <location>
        <begin position="6"/>
        <end position="22"/>
    </location>
</feature>
<keyword evidence="1" id="KW-1133">Transmembrane helix</keyword>
<reference evidence="2 3" key="1">
    <citation type="submission" date="2022-04" db="EMBL/GenBank/DDBJ databases">
        <title>Halobacillus sp. isolated from saltern.</title>
        <authorList>
            <person name="Won M."/>
            <person name="Lee C.-M."/>
            <person name="Woen H.-Y."/>
            <person name="Kwon S.-W."/>
        </authorList>
    </citation>
    <scope>NUCLEOTIDE SEQUENCE [LARGE SCALE GENOMIC DNA]</scope>
    <source>
        <strain evidence="2 3">SSBR10-3</strain>
    </source>
</reference>
<dbReference type="Pfam" id="PF07301">
    <property type="entry name" value="DUF1453"/>
    <property type="match status" value="1"/>
</dbReference>
<dbReference type="PANTHER" id="PTHR39164">
    <property type="entry name" value="PROTEIN CCDC"/>
    <property type="match status" value="1"/>
</dbReference>
<dbReference type="InterPro" id="IPR031306">
    <property type="entry name" value="CcdC"/>
</dbReference>
<keyword evidence="3" id="KW-1185">Reference proteome</keyword>